<organism evidence="2 3">
    <name type="scientific">Actinophytocola xinjiangensis</name>
    <dbReference type="NCBI Taxonomy" id="485602"/>
    <lineage>
        <taxon>Bacteria</taxon>
        <taxon>Bacillati</taxon>
        <taxon>Actinomycetota</taxon>
        <taxon>Actinomycetes</taxon>
        <taxon>Pseudonocardiales</taxon>
        <taxon>Pseudonocardiaceae</taxon>
    </lineage>
</organism>
<gene>
    <name evidence="2" type="ORF">BLA60_00025</name>
</gene>
<dbReference type="AlphaFoldDB" id="A0A7Z1B0F2"/>
<dbReference type="InterPro" id="IPR041657">
    <property type="entry name" value="HTH_17"/>
</dbReference>
<dbReference type="Proteomes" id="UP000185696">
    <property type="component" value="Unassembled WGS sequence"/>
</dbReference>
<proteinExistence type="predicted"/>
<dbReference type="NCBIfam" id="TIGR01764">
    <property type="entry name" value="excise"/>
    <property type="match status" value="1"/>
</dbReference>
<dbReference type="InterPro" id="IPR009061">
    <property type="entry name" value="DNA-bd_dom_put_sf"/>
</dbReference>
<keyword evidence="3" id="KW-1185">Reference proteome</keyword>
<evidence type="ECO:0000259" key="1">
    <source>
        <dbReference type="Pfam" id="PF12728"/>
    </source>
</evidence>
<name>A0A7Z1B0F2_9PSEU</name>
<feature type="domain" description="Helix-turn-helix" evidence="1">
    <location>
        <begin position="49"/>
        <end position="96"/>
    </location>
</feature>
<dbReference type="GO" id="GO:0003677">
    <property type="term" value="F:DNA binding"/>
    <property type="evidence" value="ECO:0007669"/>
    <property type="project" value="InterPro"/>
</dbReference>
<protein>
    <recommendedName>
        <fullName evidence="1">Helix-turn-helix domain-containing protein</fullName>
    </recommendedName>
</protein>
<dbReference type="OrthoDB" id="3788906at2"/>
<comment type="caution">
    <text evidence="2">The sequence shown here is derived from an EMBL/GenBank/DDBJ whole genome shotgun (WGS) entry which is preliminary data.</text>
</comment>
<dbReference type="RefSeq" id="WP_075130595.1">
    <property type="nucleotide sequence ID" value="NZ_MSIF01000001.1"/>
</dbReference>
<dbReference type="InterPro" id="IPR010093">
    <property type="entry name" value="SinI_DNA-bd"/>
</dbReference>
<dbReference type="SUPFAM" id="SSF46955">
    <property type="entry name" value="Putative DNA-binding domain"/>
    <property type="match status" value="1"/>
</dbReference>
<dbReference type="Pfam" id="PF12728">
    <property type="entry name" value="HTH_17"/>
    <property type="match status" value="1"/>
</dbReference>
<reference evidence="2 3" key="1">
    <citation type="submission" date="2016-12" db="EMBL/GenBank/DDBJ databases">
        <title>The draft genome sequence of Actinophytocola xinjiangensis.</title>
        <authorList>
            <person name="Wang W."/>
            <person name="Yuan L."/>
        </authorList>
    </citation>
    <scope>NUCLEOTIDE SEQUENCE [LARGE SCALE GENOMIC DNA]</scope>
    <source>
        <strain evidence="2 3">CGMCC 4.4663</strain>
    </source>
</reference>
<dbReference type="EMBL" id="MSIF01000001">
    <property type="protein sequence ID" value="OLF13643.1"/>
    <property type="molecule type" value="Genomic_DNA"/>
</dbReference>
<evidence type="ECO:0000313" key="2">
    <source>
        <dbReference type="EMBL" id="OLF13643.1"/>
    </source>
</evidence>
<sequence length="112" mass="12707">MDPAVDRLSTTKKEVVPDGQYDNLIWSVQELAAAIRELVARSPVSSEELLTAEQLAELFRMSPRTLRDLAASNRIPHHRIGKHYRFGRDDIAEILEMTRQVSRARRSRPGAA</sequence>
<evidence type="ECO:0000313" key="3">
    <source>
        <dbReference type="Proteomes" id="UP000185696"/>
    </source>
</evidence>
<accession>A0A7Z1B0F2</accession>